<dbReference type="HOGENOM" id="CLU_881036_0_0_1"/>
<evidence type="ECO:0000313" key="2">
    <source>
        <dbReference type="EnsemblPlants" id="ONIVA01G28300.1"/>
    </source>
</evidence>
<dbReference type="EnsemblPlants" id="ONIVA01G28300.1">
    <property type="protein sequence ID" value="ONIVA01G28300.1"/>
    <property type="gene ID" value="ONIVA01G28300"/>
</dbReference>
<evidence type="ECO:0000256" key="1">
    <source>
        <dbReference type="SAM" id="MobiDB-lite"/>
    </source>
</evidence>
<reference evidence="2" key="2">
    <citation type="submission" date="2018-04" db="EMBL/GenBank/DDBJ databases">
        <title>OnivRS2 (Oryza nivara Reference Sequence Version 2).</title>
        <authorList>
            <person name="Zhang J."/>
            <person name="Kudrna D."/>
            <person name="Lee S."/>
            <person name="Talag J."/>
            <person name="Rajasekar S."/>
            <person name="Welchert J."/>
            <person name="Hsing Y.-I."/>
            <person name="Wing R.A."/>
        </authorList>
    </citation>
    <scope>NUCLEOTIDE SEQUENCE [LARGE SCALE GENOMIC DNA]</scope>
</reference>
<feature type="region of interest" description="Disordered" evidence="1">
    <location>
        <begin position="19"/>
        <end position="81"/>
    </location>
</feature>
<evidence type="ECO:0000313" key="3">
    <source>
        <dbReference type="Proteomes" id="UP000006591"/>
    </source>
</evidence>
<feature type="region of interest" description="Disordered" evidence="1">
    <location>
        <begin position="258"/>
        <end position="292"/>
    </location>
</feature>
<sequence>MVDREKNAVETIQAKWSAMTPAVGESKAAEYEPTARSSTANINTLMDPLDEPPLERDNNNVETTKTKVGPDPKARPGPSAASHLSCVAVRGGLGVPLTATHERRQEGAQGEGDAKGLRQRGPPHILQLSLVNTRGSPPGSTSAWLDPTTPSPSPPGVGQHKREEGSSGGKGCLVWHRFAPPFMMTTPKSAGDLHDGAPPGDIQVWRDINLVAIDTPPPQWPVAPRAPPDGEHPGCRASTLGLLLLLCRYLLSPLPDATTSINDSNDSGRPMSRWGDRSGRRGTASFSSSSAATPYAGSECLVAVLQHLPASIRIVA</sequence>
<feature type="compositionally biased region" description="Polar residues" evidence="1">
    <location>
        <begin position="258"/>
        <end position="267"/>
    </location>
</feature>
<feature type="compositionally biased region" description="Basic and acidic residues" evidence="1">
    <location>
        <begin position="53"/>
        <end position="74"/>
    </location>
</feature>
<reference evidence="2" key="1">
    <citation type="submission" date="2015-04" db="UniProtKB">
        <authorList>
            <consortium name="EnsemblPlants"/>
        </authorList>
    </citation>
    <scope>IDENTIFICATION</scope>
    <source>
        <strain evidence="2">SL10</strain>
    </source>
</reference>
<keyword evidence="3" id="KW-1185">Reference proteome</keyword>
<name>A0A0E0FQE5_ORYNI</name>
<feature type="compositionally biased region" description="Polar residues" evidence="1">
    <location>
        <begin position="35"/>
        <end position="44"/>
    </location>
</feature>
<dbReference type="Proteomes" id="UP000006591">
    <property type="component" value="Chromosome 1"/>
</dbReference>
<accession>A0A0E0FQE5</accession>
<dbReference type="AlphaFoldDB" id="A0A0E0FQE5"/>
<organism evidence="2">
    <name type="scientific">Oryza nivara</name>
    <name type="common">Indian wild rice</name>
    <name type="synonym">Oryza sativa f. spontanea</name>
    <dbReference type="NCBI Taxonomy" id="4536"/>
    <lineage>
        <taxon>Eukaryota</taxon>
        <taxon>Viridiplantae</taxon>
        <taxon>Streptophyta</taxon>
        <taxon>Embryophyta</taxon>
        <taxon>Tracheophyta</taxon>
        <taxon>Spermatophyta</taxon>
        <taxon>Magnoliopsida</taxon>
        <taxon>Liliopsida</taxon>
        <taxon>Poales</taxon>
        <taxon>Poaceae</taxon>
        <taxon>BOP clade</taxon>
        <taxon>Oryzoideae</taxon>
        <taxon>Oryzeae</taxon>
        <taxon>Oryzinae</taxon>
        <taxon>Oryza</taxon>
    </lineage>
</organism>
<feature type="compositionally biased region" description="Low complexity" evidence="1">
    <location>
        <begin position="281"/>
        <end position="292"/>
    </location>
</feature>
<protein>
    <submittedName>
        <fullName evidence="2">Uncharacterized protein</fullName>
    </submittedName>
</protein>
<feature type="compositionally biased region" description="Polar residues" evidence="1">
    <location>
        <begin position="129"/>
        <end position="143"/>
    </location>
</feature>
<proteinExistence type="predicted"/>
<dbReference type="Gramene" id="ONIVA01G28300.1">
    <property type="protein sequence ID" value="ONIVA01G28300.1"/>
    <property type="gene ID" value="ONIVA01G28300"/>
</dbReference>
<feature type="region of interest" description="Disordered" evidence="1">
    <location>
        <begin position="129"/>
        <end position="170"/>
    </location>
</feature>